<dbReference type="AlphaFoldDB" id="W9XXY3"/>
<feature type="non-terminal residue" evidence="1">
    <location>
        <position position="1"/>
    </location>
</feature>
<comment type="caution">
    <text evidence="1">The sequence shown here is derived from an EMBL/GenBank/DDBJ whole genome shotgun (WGS) entry which is preliminary data.</text>
</comment>
<protein>
    <submittedName>
        <fullName evidence="1">Uncharacterized protein</fullName>
    </submittedName>
</protein>
<dbReference type="GeneID" id="19170163"/>
<sequence>YLDGDITIFNRGVDRHNALKGFDFGSAVHVRDEDSKTNFGKTDWIFQPAFTFWRLGTTCSSRVRQASDIKCIKQDLRDGDFAVASTAKKYRVRCDRSVLVQKPILQLP</sequence>
<dbReference type="OrthoDB" id="1668230at2759"/>
<dbReference type="STRING" id="1182542.W9XXY3"/>
<reference evidence="1 2" key="1">
    <citation type="submission" date="2013-03" db="EMBL/GenBank/DDBJ databases">
        <title>The Genome Sequence of Capronia epimyces CBS 606.96.</title>
        <authorList>
            <consortium name="The Broad Institute Genomics Platform"/>
            <person name="Cuomo C."/>
            <person name="de Hoog S."/>
            <person name="Gorbushina A."/>
            <person name="Walker B."/>
            <person name="Young S.K."/>
            <person name="Zeng Q."/>
            <person name="Gargeya S."/>
            <person name="Fitzgerald M."/>
            <person name="Haas B."/>
            <person name="Abouelleil A."/>
            <person name="Allen A.W."/>
            <person name="Alvarado L."/>
            <person name="Arachchi H.M."/>
            <person name="Berlin A.M."/>
            <person name="Chapman S.B."/>
            <person name="Gainer-Dewar J."/>
            <person name="Goldberg J."/>
            <person name="Griggs A."/>
            <person name="Gujja S."/>
            <person name="Hansen M."/>
            <person name="Howarth C."/>
            <person name="Imamovic A."/>
            <person name="Ireland A."/>
            <person name="Larimer J."/>
            <person name="McCowan C."/>
            <person name="Murphy C."/>
            <person name="Pearson M."/>
            <person name="Poon T.W."/>
            <person name="Priest M."/>
            <person name="Roberts A."/>
            <person name="Saif S."/>
            <person name="Shea T."/>
            <person name="Sisk P."/>
            <person name="Sykes S."/>
            <person name="Wortman J."/>
            <person name="Nusbaum C."/>
            <person name="Birren B."/>
        </authorList>
    </citation>
    <scope>NUCLEOTIDE SEQUENCE [LARGE SCALE GENOMIC DNA]</scope>
    <source>
        <strain evidence="1 2">CBS 606.96</strain>
    </source>
</reference>
<dbReference type="RefSeq" id="XP_007734363.1">
    <property type="nucleotide sequence ID" value="XM_007736173.1"/>
</dbReference>
<dbReference type="HOGENOM" id="CLU_2203166_0_0_1"/>
<dbReference type="EMBL" id="AMGY01000005">
    <property type="protein sequence ID" value="EXJ82240.1"/>
    <property type="molecule type" value="Genomic_DNA"/>
</dbReference>
<dbReference type="Proteomes" id="UP000019478">
    <property type="component" value="Unassembled WGS sequence"/>
</dbReference>
<proteinExistence type="predicted"/>
<evidence type="ECO:0000313" key="1">
    <source>
        <dbReference type="EMBL" id="EXJ82240.1"/>
    </source>
</evidence>
<evidence type="ECO:0000313" key="2">
    <source>
        <dbReference type="Proteomes" id="UP000019478"/>
    </source>
</evidence>
<keyword evidence="2" id="KW-1185">Reference proteome</keyword>
<gene>
    <name evidence="1" type="ORF">A1O3_06053</name>
</gene>
<accession>W9XXY3</accession>
<organism evidence="1 2">
    <name type="scientific">Capronia epimyces CBS 606.96</name>
    <dbReference type="NCBI Taxonomy" id="1182542"/>
    <lineage>
        <taxon>Eukaryota</taxon>
        <taxon>Fungi</taxon>
        <taxon>Dikarya</taxon>
        <taxon>Ascomycota</taxon>
        <taxon>Pezizomycotina</taxon>
        <taxon>Eurotiomycetes</taxon>
        <taxon>Chaetothyriomycetidae</taxon>
        <taxon>Chaetothyriales</taxon>
        <taxon>Herpotrichiellaceae</taxon>
        <taxon>Capronia</taxon>
    </lineage>
</organism>
<name>W9XXY3_9EURO</name>